<evidence type="ECO:0000313" key="2">
    <source>
        <dbReference type="Proteomes" id="UP000636800"/>
    </source>
</evidence>
<dbReference type="PANTHER" id="PTHR31307">
    <property type="entry name" value="TRIHELIX TRANSCRIPTION FACTOR ASIL2"/>
    <property type="match status" value="1"/>
</dbReference>
<dbReference type="AlphaFoldDB" id="A0A835QMI5"/>
<protein>
    <submittedName>
        <fullName evidence="1">Uncharacterized protein</fullName>
    </submittedName>
</protein>
<dbReference type="InterPro" id="IPR044823">
    <property type="entry name" value="ASIL1/2-like"/>
</dbReference>
<accession>A0A835QMI5</accession>
<organism evidence="1 2">
    <name type="scientific">Vanilla planifolia</name>
    <name type="common">Vanilla</name>
    <dbReference type="NCBI Taxonomy" id="51239"/>
    <lineage>
        <taxon>Eukaryota</taxon>
        <taxon>Viridiplantae</taxon>
        <taxon>Streptophyta</taxon>
        <taxon>Embryophyta</taxon>
        <taxon>Tracheophyta</taxon>
        <taxon>Spermatophyta</taxon>
        <taxon>Magnoliopsida</taxon>
        <taxon>Liliopsida</taxon>
        <taxon>Asparagales</taxon>
        <taxon>Orchidaceae</taxon>
        <taxon>Vanilloideae</taxon>
        <taxon>Vanilleae</taxon>
        <taxon>Vanilla</taxon>
    </lineage>
</organism>
<evidence type="ECO:0000313" key="1">
    <source>
        <dbReference type="EMBL" id="KAG0476121.1"/>
    </source>
</evidence>
<sequence length="91" mass="10961">MRRRVEEKRKRMREDEMVDGGVRDVAAALGMLGDDFLRIEQMKMEMTREMEKMRMEMELKRTEMILDCQRQIMDAMVQKFLGKKRVNSLQS</sequence>
<dbReference type="PANTHER" id="PTHR31307:SF49">
    <property type="entry name" value="ALCOHOL DEHYDROGENASE TRANSCRIPTION FACTOR MYB_SANT-LIKE FAMILY PROTEIN"/>
    <property type="match status" value="1"/>
</dbReference>
<reference evidence="1 2" key="1">
    <citation type="journal article" date="2020" name="Nat. Food">
        <title>A phased Vanilla planifolia genome enables genetic improvement of flavour and production.</title>
        <authorList>
            <person name="Hasing T."/>
            <person name="Tang H."/>
            <person name="Brym M."/>
            <person name="Khazi F."/>
            <person name="Huang T."/>
            <person name="Chambers A.H."/>
        </authorList>
    </citation>
    <scope>NUCLEOTIDE SEQUENCE [LARGE SCALE GENOMIC DNA]</scope>
    <source>
        <tissue evidence="1">Leaf</tissue>
    </source>
</reference>
<dbReference type="Proteomes" id="UP000636800">
    <property type="component" value="Chromosome 6"/>
</dbReference>
<proteinExistence type="predicted"/>
<name>A0A835QMI5_VANPL</name>
<keyword evidence="2" id="KW-1185">Reference proteome</keyword>
<dbReference type="OrthoDB" id="361283at2759"/>
<dbReference type="EMBL" id="JADCNL010000006">
    <property type="protein sequence ID" value="KAG0476121.1"/>
    <property type="molecule type" value="Genomic_DNA"/>
</dbReference>
<comment type="caution">
    <text evidence="1">The sequence shown here is derived from an EMBL/GenBank/DDBJ whole genome shotgun (WGS) entry which is preliminary data.</text>
</comment>
<gene>
    <name evidence="1" type="ORF">HPP92_012962</name>
</gene>